<dbReference type="Proteomes" id="UP000254720">
    <property type="component" value="Unassembled WGS sequence"/>
</dbReference>
<evidence type="ECO:0000256" key="1">
    <source>
        <dbReference type="ARBA" id="ARBA00001974"/>
    </source>
</evidence>
<comment type="caution">
    <text evidence="8">The sequence shown here is derived from an EMBL/GenBank/DDBJ whole genome shotgun (WGS) entry which is preliminary data.</text>
</comment>
<dbReference type="GO" id="GO:0016491">
    <property type="term" value="F:oxidoreductase activity"/>
    <property type="evidence" value="ECO:0007669"/>
    <property type="project" value="UniProtKB-KW"/>
</dbReference>
<dbReference type="SUPFAM" id="SSF56176">
    <property type="entry name" value="FAD-binding/transporter-associated domain-like"/>
    <property type="match status" value="1"/>
</dbReference>
<dbReference type="GO" id="GO:0071949">
    <property type="term" value="F:FAD binding"/>
    <property type="evidence" value="ECO:0007669"/>
    <property type="project" value="InterPro"/>
</dbReference>
<dbReference type="OrthoDB" id="9775082at2"/>
<dbReference type="Pfam" id="PF08031">
    <property type="entry name" value="BBE"/>
    <property type="match status" value="1"/>
</dbReference>
<dbReference type="InterPro" id="IPR036318">
    <property type="entry name" value="FAD-bd_PCMH-like_sf"/>
</dbReference>
<feature type="signal peptide" evidence="6">
    <location>
        <begin position="1"/>
        <end position="22"/>
    </location>
</feature>
<dbReference type="Pfam" id="PF01565">
    <property type="entry name" value="FAD_binding_4"/>
    <property type="match status" value="1"/>
</dbReference>
<dbReference type="PANTHER" id="PTHR42973:SF39">
    <property type="entry name" value="FAD-BINDING PCMH-TYPE DOMAIN-CONTAINING PROTEIN"/>
    <property type="match status" value="1"/>
</dbReference>
<keyword evidence="3" id="KW-0285">Flavoprotein</keyword>
<dbReference type="InterPro" id="IPR016169">
    <property type="entry name" value="FAD-bd_PCMH_sub2"/>
</dbReference>
<evidence type="ECO:0000313" key="8">
    <source>
        <dbReference type="EMBL" id="RDI43779.1"/>
    </source>
</evidence>
<dbReference type="AlphaFoldDB" id="A0A370GKH1"/>
<keyword evidence="6" id="KW-0732">Signal</keyword>
<dbReference type="InterPro" id="IPR050416">
    <property type="entry name" value="FAD-linked_Oxidoreductase"/>
</dbReference>
<comment type="similarity">
    <text evidence="2">Belongs to the oxygen-dependent FAD-linked oxidoreductase family.</text>
</comment>
<dbReference type="PANTHER" id="PTHR42973">
    <property type="entry name" value="BINDING OXIDOREDUCTASE, PUTATIVE (AFU_ORTHOLOGUE AFUA_1G17690)-RELATED"/>
    <property type="match status" value="1"/>
</dbReference>
<gene>
    <name evidence="8" type="ORF">C8D86_11049</name>
</gene>
<reference evidence="8 9" key="1">
    <citation type="submission" date="2018-07" db="EMBL/GenBank/DDBJ databases">
        <title>Genomic Encyclopedia of Type Strains, Phase IV (KMG-IV): sequencing the most valuable type-strain genomes for metagenomic binning, comparative biology and taxonomic classification.</title>
        <authorList>
            <person name="Goeker M."/>
        </authorList>
    </citation>
    <scope>NUCLEOTIDE SEQUENCE [LARGE SCALE GENOMIC DNA]</scope>
    <source>
        <strain evidence="8 9">DSM 16500</strain>
    </source>
</reference>
<dbReference type="EMBL" id="QQAX01000010">
    <property type="protein sequence ID" value="RDI43779.1"/>
    <property type="molecule type" value="Genomic_DNA"/>
</dbReference>
<evidence type="ECO:0000313" key="9">
    <source>
        <dbReference type="Proteomes" id="UP000254720"/>
    </source>
</evidence>
<dbReference type="Gene3D" id="3.30.465.10">
    <property type="match status" value="2"/>
</dbReference>
<keyword evidence="5" id="KW-0560">Oxidoreductase</keyword>
<evidence type="ECO:0000256" key="3">
    <source>
        <dbReference type="ARBA" id="ARBA00022630"/>
    </source>
</evidence>
<sequence length="607" mass="67585">MIRFFMCILVLILSTPISNALAQTSKQAPFCRCQPGQSCWPKARDWEALAKQLTGQLVKPTDPMTACRVNATSQTCRSALKKIHNPFFNESHPGGSQSQGWLGAWNHQVSQYAVEAETTHDIVAAVNFARQHQLRLVIKGTGHDYLGRSNAPNSLLIWTHKMREIRFNPSFVPVGCLAGEQPVSAITVGAGSRWLDAYEEATNKHNQYVQGGGCTTVGAAGGFTQGGGFGSFSKKFGTGATGVLQVEVVTAKGETIIANKCQNQDLFWAIRGGGGGTFGVVTKMTLKTHPLPPYFGFLQGTISAKNDEAYKKLLRQFTVFFRENLNNEHWGEQFSFNANNKIEIFLVFQGLNQEQAEKVWQPLQAWLQANHDYTLQIKMITVPPQKVWDYHFWEKNHPEFIKLNTAKGASKGEFWWAPNSKEVSAYWYTYQSWWLPLTLFEDKNVNQLADLFYKASRLAPVSLHINKGLAGAPHDVIKAGRETATHPSAFHSAALVIMGAASNQVYPGVKGSEPNIKEAGKTVQKINQAMQLFIQAAPNAGTYVNEADYFQKDWQKAFWGDNYARLFAIKQKYDPDGLFYCHHCVGSESWTRGGMCRQSIAAGRIEP</sequence>
<feature type="domain" description="FAD-binding PCMH-type" evidence="7">
    <location>
        <begin position="106"/>
        <end position="291"/>
    </location>
</feature>
<evidence type="ECO:0000259" key="7">
    <source>
        <dbReference type="PROSITE" id="PS51387"/>
    </source>
</evidence>
<keyword evidence="9" id="KW-1185">Reference proteome</keyword>
<accession>A0A370GKH1</accession>
<dbReference type="RefSeq" id="WP_114834336.1">
    <property type="nucleotide sequence ID" value="NZ_LR699115.1"/>
</dbReference>
<evidence type="ECO:0000256" key="4">
    <source>
        <dbReference type="ARBA" id="ARBA00022827"/>
    </source>
</evidence>
<evidence type="ECO:0000256" key="2">
    <source>
        <dbReference type="ARBA" id="ARBA00005466"/>
    </source>
</evidence>
<keyword evidence="4" id="KW-0274">FAD</keyword>
<dbReference type="InterPro" id="IPR012951">
    <property type="entry name" value="BBE"/>
</dbReference>
<dbReference type="InterPro" id="IPR006094">
    <property type="entry name" value="Oxid_FAD_bind_N"/>
</dbReference>
<protein>
    <submittedName>
        <fullName evidence="8">FAD/FMN-containing dehydrogenase</fullName>
    </submittedName>
</protein>
<feature type="chain" id="PRO_5016589190" evidence="6">
    <location>
        <begin position="23"/>
        <end position="607"/>
    </location>
</feature>
<name>A0A370GKH1_9COXI</name>
<dbReference type="InterPro" id="IPR016166">
    <property type="entry name" value="FAD-bd_PCMH"/>
</dbReference>
<organism evidence="8 9">
    <name type="scientific">Aquicella lusitana</name>
    <dbReference type="NCBI Taxonomy" id="254246"/>
    <lineage>
        <taxon>Bacteria</taxon>
        <taxon>Pseudomonadati</taxon>
        <taxon>Pseudomonadota</taxon>
        <taxon>Gammaproteobacteria</taxon>
        <taxon>Legionellales</taxon>
        <taxon>Coxiellaceae</taxon>
        <taxon>Aquicella</taxon>
    </lineage>
</organism>
<dbReference type="PROSITE" id="PS51387">
    <property type="entry name" value="FAD_PCMH"/>
    <property type="match status" value="1"/>
</dbReference>
<evidence type="ECO:0000256" key="6">
    <source>
        <dbReference type="SAM" id="SignalP"/>
    </source>
</evidence>
<evidence type="ECO:0000256" key="5">
    <source>
        <dbReference type="ARBA" id="ARBA00023002"/>
    </source>
</evidence>
<proteinExistence type="inferred from homology"/>
<comment type="cofactor">
    <cofactor evidence="1">
        <name>FAD</name>
        <dbReference type="ChEBI" id="CHEBI:57692"/>
    </cofactor>
</comment>